<protein>
    <submittedName>
        <fullName evidence="2">Small acid-soluble spore protein Tlp</fullName>
    </submittedName>
</protein>
<proteinExistence type="inferred from homology"/>
<feature type="region of interest" description="Disordered" evidence="1">
    <location>
        <begin position="36"/>
        <end position="75"/>
    </location>
</feature>
<dbReference type="HAMAP" id="MF_01506">
    <property type="entry name" value="Tlp"/>
    <property type="match status" value="1"/>
</dbReference>
<reference evidence="2 3" key="1">
    <citation type="submission" date="2024-09" db="EMBL/GenBank/DDBJ databases">
        <title>Paenibacillus zeirhizospherea sp. nov., isolated from surface of the maize (Zea mays) roots in a horticulture field, Hungary.</title>
        <authorList>
            <person name="Marton D."/>
            <person name="Farkas M."/>
            <person name="Bedics A."/>
            <person name="Toth E."/>
            <person name="Tancsics A."/>
            <person name="Boka K."/>
            <person name="Maroti G."/>
            <person name="Kriszt B."/>
            <person name="Cserhati M."/>
        </authorList>
    </citation>
    <scope>NUCLEOTIDE SEQUENCE [LARGE SCALE GENOMIC DNA]</scope>
    <source>
        <strain evidence="2 3">KCTC 33519</strain>
    </source>
</reference>
<dbReference type="RefSeq" id="WP_375355844.1">
    <property type="nucleotide sequence ID" value="NZ_JBHHMI010000010.1"/>
</dbReference>
<feature type="compositionally biased region" description="Basic and acidic residues" evidence="1">
    <location>
        <begin position="60"/>
        <end position="75"/>
    </location>
</feature>
<dbReference type="InterPro" id="IPR017524">
    <property type="entry name" value="SASP_thioredoxin-like"/>
</dbReference>
<comment type="caution">
    <text evidence="2">The sequence shown here is derived from an EMBL/GenBank/DDBJ whole genome shotgun (WGS) entry which is preliminary data.</text>
</comment>
<evidence type="ECO:0000256" key="1">
    <source>
        <dbReference type="SAM" id="MobiDB-lite"/>
    </source>
</evidence>
<organism evidence="2 3">
    <name type="scientific">Paenibacillus enshidis</name>
    <dbReference type="NCBI Taxonomy" id="1458439"/>
    <lineage>
        <taxon>Bacteria</taxon>
        <taxon>Bacillati</taxon>
        <taxon>Bacillota</taxon>
        <taxon>Bacilli</taxon>
        <taxon>Bacillales</taxon>
        <taxon>Paenibacillaceae</taxon>
        <taxon>Paenibacillus</taxon>
    </lineage>
</organism>
<dbReference type="NCBIfam" id="TIGR03090">
    <property type="entry name" value="SASP_tlp"/>
    <property type="match status" value="1"/>
</dbReference>
<keyword evidence="3" id="KW-1185">Reference proteome</keyword>
<evidence type="ECO:0000313" key="3">
    <source>
        <dbReference type="Proteomes" id="UP001580346"/>
    </source>
</evidence>
<gene>
    <name evidence="2" type="primary">tlp</name>
    <name evidence="2" type="ORF">ACE41H_13770</name>
</gene>
<sequence>MAKPDNRADNVGKLQDTVQDTIENFREAKDYLNEHADEISTTERNTIEEKNNRRKASIRGMREEIKDEAKHQRNT</sequence>
<evidence type="ECO:0000313" key="2">
    <source>
        <dbReference type="EMBL" id="MFB5267841.1"/>
    </source>
</evidence>
<accession>A0ABV5AUG1</accession>
<dbReference type="EMBL" id="JBHHMI010000010">
    <property type="protein sequence ID" value="MFB5267841.1"/>
    <property type="molecule type" value="Genomic_DNA"/>
</dbReference>
<dbReference type="Pfam" id="PF19824">
    <property type="entry name" value="Tlp"/>
    <property type="match status" value="1"/>
</dbReference>
<dbReference type="Proteomes" id="UP001580346">
    <property type="component" value="Unassembled WGS sequence"/>
</dbReference>
<name>A0ABV5AUG1_9BACL</name>